<dbReference type="Proteomes" id="UP000078555">
    <property type="component" value="Unassembled WGS sequence"/>
</dbReference>
<evidence type="ECO:0000313" key="2">
    <source>
        <dbReference type="EMBL" id="SBT38406.1"/>
    </source>
</evidence>
<protein>
    <submittedName>
        <fullName evidence="2">Uncharacterized protein</fullName>
    </submittedName>
</protein>
<proteinExistence type="predicted"/>
<name>A0A1A8Z3A2_PLAOA</name>
<dbReference type="EMBL" id="FLRE01000137">
    <property type="protein sequence ID" value="SBT38406.1"/>
    <property type="molecule type" value="Genomic_DNA"/>
</dbReference>
<gene>
    <name evidence="1" type="ORF">POVWA1_036450</name>
    <name evidence="2" type="ORF">POVWA2_035750</name>
</gene>
<dbReference type="EMBL" id="FLRD01000106">
    <property type="protein sequence ID" value="SBT37710.1"/>
    <property type="molecule type" value="Genomic_DNA"/>
</dbReference>
<sequence>MSLSGENGFNKMTENELSYANESLNDKSANKMYYLDGILENKFEKKVKEEQDMYDKNVELKKNYEDFISKKKKRAFTLGAIDGIGAISILNAPLINPENAEIEPPILQLPSATNLIKNVHLKVNLEKNIDKSYKYRTQNSNKDIIKNMKPLYSLPEKVMTYYMHDLQGHEKNEGGDQWDVGTGKENCAGEDSHSDSDWHNNEEKCEAIADVSQEAVNNMKNEGESNPREDIKPNCVLRDVRGETVNEKGEIRGCDVPPQSSSNGEIFQKGECKAFSKTTLVKKEERNKKYVSVSSKLMESNNPSANVNTLKGKITDIYNNTASGKNNDTLEFLELNKVMSSTLANALKVLADDTSP</sequence>
<accession>A0A1A8Z3A2</accession>
<evidence type="ECO:0000313" key="4">
    <source>
        <dbReference type="Proteomes" id="UP000078555"/>
    </source>
</evidence>
<evidence type="ECO:0000313" key="1">
    <source>
        <dbReference type="EMBL" id="SBT37710.1"/>
    </source>
</evidence>
<evidence type="ECO:0000313" key="3">
    <source>
        <dbReference type="Proteomes" id="UP000078550"/>
    </source>
</evidence>
<dbReference type="Proteomes" id="UP000078550">
    <property type="component" value="Unassembled WGS sequence"/>
</dbReference>
<reference evidence="3" key="2">
    <citation type="submission" date="2016-05" db="EMBL/GenBank/DDBJ databases">
        <authorList>
            <person name="Naeem Raeece"/>
        </authorList>
    </citation>
    <scope>NUCLEOTIDE SEQUENCE [LARGE SCALE GENOMIC DNA]</scope>
</reference>
<keyword evidence="4" id="KW-1185">Reference proteome</keyword>
<reference evidence="4" key="3">
    <citation type="submission" date="2016-05" db="EMBL/GenBank/DDBJ databases">
        <authorList>
            <person name="Naeem R."/>
        </authorList>
    </citation>
    <scope>NUCLEOTIDE SEQUENCE [LARGE SCALE GENOMIC DNA]</scope>
</reference>
<organism evidence="2 3">
    <name type="scientific">Plasmodium ovale wallikeri</name>
    <dbReference type="NCBI Taxonomy" id="864142"/>
    <lineage>
        <taxon>Eukaryota</taxon>
        <taxon>Sar</taxon>
        <taxon>Alveolata</taxon>
        <taxon>Apicomplexa</taxon>
        <taxon>Aconoidasida</taxon>
        <taxon>Haemosporida</taxon>
        <taxon>Plasmodiidae</taxon>
        <taxon>Plasmodium</taxon>
        <taxon>Plasmodium (Plasmodium)</taxon>
    </lineage>
</organism>
<dbReference type="AlphaFoldDB" id="A0A1A8Z3A2"/>
<reference evidence="2" key="1">
    <citation type="submission" date="2016-05" db="EMBL/GenBank/DDBJ databases">
        <authorList>
            <person name="Lavstsen T."/>
            <person name="Jespersen J.S."/>
        </authorList>
    </citation>
    <scope>NUCLEOTIDE SEQUENCE [LARGE SCALE GENOMIC DNA]</scope>
</reference>